<dbReference type="PANTHER" id="PTHR35882:SF2">
    <property type="entry name" value="PELA"/>
    <property type="match status" value="1"/>
</dbReference>
<gene>
    <name evidence="2" type="ORF">MNBD_GAMMA24-1387</name>
</gene>
<keyword evidence="2" id="KW-0378">Hydrolase</keyword>
<organism evidence="2">
    <name type="scientific">hydrothermal vent metagenome</name>
    <dbReference type="NCBI Taxonomy" id="652676"/>
    <lineage>
        <taxon>unclassified sequences</taxon>
        <taxon>metagenomes</taxon>
        <taxon>ecological metagenomes</taxon>
    </lineage>
</organism>
<dbReference type="InterPro" id="IPR017853">
    <property type="entry name" value="GH"/>
</dbReference>
<dbReference type="InterPro" id="IPR016925">
    <property type="entry name" value="UCP029570"/>
</dbReference>
<dbReference type="PIRSF" id="PIRSF029570">
    <property type="entry name" value="UCP029570"/>
    <property type="match status" value="1"/>
</dbReference>
<dbReference type="PANTHER" id="PTHR35882">
    <property type="entry name" value="PELA"/>
    <property type="match status" value="1"/>
</dbReference>
<evidence type="ECO:0000259" key="1">
    <source>
        <dbReference type="Pfam" id="PF03537"/>
    </source>
</evidence>
<dbReference type="Gene3D" id="3.20.20.70">
    <property type="entry name" value="Aldolase class I"/>
    <property type="match status" value="1"/>
</dbReference>
<reference evidence="2" key="1">
    <citation type="submission" date="2018-06" db="EMBL/GenBank/DDBJ databases">
        <authorList>
            <person name="Zhirakovskaya E."/>
        </authorList>
    </citation>
    <scope>NUCLEOTIDE SEQUENCE</scope>
</reference>
<dbReference type="GO" id="GO:0016787">
    <property type="term" value="F:hydrolase activity"/>
    <property type="evidence" value="ECO:0007669"/>
    <property type="project" value="UniProtKB-KW"/>
</dbReference>
<dbReference type="EMBL" id="UOFZ01000025">
    <property type="protein sequence ID" value="VAX12218.1"/>
    <property type="molecule type" value="Genomic_DNA"/>
</dbReference>
<feature type="domain" description="Glycoside-hydrolase family GH114 TIM-barrel" evidence="1">
    <location>
        <begin position="71"/>
        <end position="283"/>
    </location>
</feature>
<dbReference type="Pfam" id="PF03537">
    <property type="entry name" value="Glyco_hydro_114"/>
    <property type="match status" value="1"/>
</dbReference>
<proteinExistence type="predicted"/>
<evidence type="ECO:0000313" key="2">
    <source>
        <dbReference type="EMBL" id="VAX12218.1"/>
    </source>
</evidence>
<dbReference type="SUPFAM" id="SSF51445">
    <property type="entry name" value="(Trans)glycosidases"/>
    <property type="match status" value="1"/>
</dbReference>
<protein>
    <submittedName>
        <fullName evidence="2">Pellicle/biofilm biosynthesis protein PelA, glycosyl hydrolase/deacetylase</fullName>
    </submittedName>
</protein>
<dbReference type="AlphaFoldDB" id="A0A3B1BL96"/>
<sequence length="941" mass="106212">MVFNFLDMRICSTIFLLFGITLSSLSAAGEHSQASASAPDIAFFYGQSLPLQALQNFDQLVVQPDHVTPLERRQLQHAGVKMLAYVSIGEIAKSDKQYDKLNSDWISGNNPNWASRILDVRNSAVASFLWQHYIKPAKNSDYQGVFLDTLDSYQLVAKTDAQRESYKQGLARIIKDIKNRWPDAIIIINRGFGIIPRIASQINGVVAESLFSAFGGDKEGYTQVSATDRQWLINSLNQIKKNYQLPITVVDYLPDDRWQEAAGLARKIDALGFTPWISDGHLNNVGRGRLQPQPRKILALYDNNKDDIYESNTHRRLAEPLEYMGYQLDYLNINRQALPPMNLRGRYAGIVSWFSGKPLKLSKKHLCQWLKRQRQNGLYISIFGELPAAVRCAKLFNIKSVNNLSGKTFSLSQRQESVGQFEAKLRVRHIQIPDIASTRTNAKRWLQLEASTKIKSTIKIDPIVIDDWGGYALSPYVTVDGADGTSKWLFNPFKFLRKSLRLNTIPAVDISTESGRRILTIHIDGDGFVSHAELPGTPYAGAVIFNRIIKHYRLPTTVSIIEAEIGAKGLYSKQTPALEKIARSIFRLPYVEVATHTFSHPFFWQVFDGDYDVGKAVYGLNLPVPGYSLNLKREIIGSTNYINTHLAPKNKQVKMILWSGNTRPGASAVKMATDDGLLNVNGGDTWPLPYHSSISMIWPVGRPTGGGLQVYAPVLNEDVYTNDWQGPYYGYRDAIWSFKFLETPRRLKPIGIYYHFYSGTKLASINALKQVYDWALKQQPIPLYLSQYAQRANAFYRASLAQKLDGSWSINTATYIHTLRLPKNMGWPDLTRSTGIAGYRQGKDGVYVSLSSNRPRLYLQSKPDPRLHLVNTNGVVKYWRRNKKNIQLSLSANVAISLTVAPASSCELKTSRHRYHSQTQGMQQIFSLPVKMLKNAKLICR</sequence>
<accession>A0A3B1BL96</accession>
<dbReference type="CDD" id="cd10922">
    <property type="entry name" value="CE4_PelA_like_C"/>
    <property type="match status" value="1"/>
</dbReference>
<dbReference type="InterPro" id="IPR004352">
    <property type="entry name" value="GH114_TIM-barrel"/>
</dbReference>
<dbReference type="InterPro" id="IPR013785">
    <property type="entry name" value="Aldolase_TIM"/>
</dbReference>
<name>A0A3B1BL96_9ZZZZ</name>